<keyword evidence="1" id="KW-0472">Membrane</keyword>
<proteinExistence type="predicted"/>
<protein>
    <recommendedName>
        <fullName evidence="3">Photosynthetic complex assembly protein</fullName>
    </recommendedName>
</protein>
<reference evidence="2" key="1">
    <citation type="journal article" date="2002" name="Nature">
        <title>Unsuspected diversity among marine aerobic anoxygenic phototrophs.</title>
        <authorList>
            <person name="Beja O."/>
            <person name="Suzuki M.T."/>
            <person name="Heidelberg J.F."/>
            <person name="Nelson W.C."/>
            <person name="Preston C.M."/>
            <person name="Hamada T."/>
            <person name="Eisen J.A."/>
            <person name="Fraser C.M."/>
            <person name="DeLong E.F."/>
        </authorList>
    </citation>
    <scope>NUCLEOTIDE SEQUENCE</scope>
</reference>
<gene>
    <name evidence="2" type="ORF">MBMO_EBAC000-29C02.16</name>
</gene>
<name>Q8KZ63_9PROT</name>
<keyword evidence="1" id="KW-1133">Transmembrane helix</keyword>
<dbReference type="NCBIfam" id="TIGR03054">
    <property type="entry name" value="photo_alph_chp1"/>
    <property type="match status" value="1"/>
</dbReference>
<dbReference type="EMBL" id="AE008920">
    <property type="protein sequence ID" value="AAM48610.1"/>
    <property type="molecule type" value="Genomic_DNA"/>
</dbReference>
<keyword evidence="1" id="KW-0812">Transmembrane</keyword>
<evidence type="ECO:0000313" key="2">
    <source>
        <dbReference type="EMBL" id="AAM48610.1"/>
    </source>
</evidence>
<evidence type="ECO:0008006" key="3">
    <source>
        <dbReference type="Google" id="ProtNLM"/>
    </source>
</evidence>
<feature type="transmembrane region" description="Helical" evidence="1">
    <location>
        <begin position="6"/>
        <end position="29"/>
    </location>
</feature>
<sequence length="159" mass="17080">MGWPGLLFGVLRHPVVLLFAAVGLAWALISVNSQGHQGPPQKPDVPIVARASLTVIDGEGGAVVIQHLESMEALATYAAGEGSFVRGVMRTLVRERVSRSIESEPIFVLELTAAGGLILLDELTGYWIAIEAFGPDNYREFRALFDLAQALDVPALEQS</sequence>
<evidence type="ECO:0000256" key="1">
    <source>
        <dbReference type="SAM" id="Phobius"/>
    </source>
</evidence>
<accession>Q8KZ63</accession>
<organism evidence="2">
    <name type="scientific">uncultured marine proteobacterium</name>
    <dbReference type="NCBI Taxonomy" id="482892"/>
    <lineage>
        <taxon>Bacteria</taxon>
        <taxon>Pseudomonadati</taxon>
        <taxon>Pseudomonadota</taxon>
        <taxon>environmental samples</taxon>
    </lineage>
</organism>
<dbReference type="InterPro" id="IPR017495">
    <property type="entry name" value="PuhC"/>
</dbReference>
<dbReference type="AlphaFoldDB" id="Q8KZ63"/>